<dbReference type="Gene3D" id="3.30.470.160">
    <property type="entry name" value="Inositol polyphosphate kinase"/>
    <property type="match status" value="1"/>
</dbReference>
<evidence type="ECO:0000313" key="7">
    <source>
        <dbReference type="Proteomes" id="UP000253472"/>
    </source>
</evidence>
<dbReference type="EMBL" id="QLNQ01000025">
    <property type="protein sequence ID" value="RCK62549.1"/>
    <property type="molecule type" value="Genomic_DNA"/>
</dbReference>
<dbReference type="PANTHER" id="PTHR12400">
    <property type="entry name" value="INOSITOL POLYPHOSPHATE KINASE"/>
    <property type="match status" value="1"/>
</dbReference>
<dbReference type="InterPro" id="IPR038286">
    <property type="entry name" value="IPK_sf"/>
</dbReference>
<evidence type="ECO:0000256" key="1">
    <source>
        <dbReference type="ARBA" id="ARBA00007374"/>
    </source>
</evidence>
<evidence type="ECO:0000256" key="3">
    <source>
        <dbReference type="ARBA" id="ARBA00022777"/>
    </source>
</evidence>
<dbReference type="GO" id="GO:0046854">
    <property type="term" value="P:phosphatidylinositol phosphate biosynthetic process"/>
    <property type="evidence" value="ECO:0007669"/>
    <property type="project" value="TreeGrafter"/>
</dbReference>
<feature type="region of interest" description="Disordered" evidence="5">
    <location>
        <begin position="44"/>
        <end position="65"/>
    </location>
</feature>
<dbReference type="SUPFAM" id="SSF56104">
    <property type="entry name" value="SAICAR synthase-like"/>
    <property type="match status" value="1"/>
</dbReference>
<dbReference type="OrthoDB" id="2573163at2759"/>
<dbReference type="PANTHER" id="PTHR12400:SF21">
    <property type="entry name" value="KINASE"/>
    <property type="match status" value="1"/>
</dbReference>
<dbReference type="Proteomes" id="UP000253472">
    <property type="component" value="Unassembled WGS sequence"/>
</dbReference>
<feature type="compositionally biased region" description="Polar residues" evidence="5">
    <location>
        <begin position="365"/>
        <end position="375"/>
    </location>
</feature>
<evidence type="ECO:0000313" key="6">
    <source>
        <dbReference type="EMBL" id="RCK62549.1"/>
    </source>
</evidence>
<dbReference type="Pfam" id="PF03770">
    <property type="entry name" value="IPK"/>
    <property type="match status" value="1"/>
</dbReference>
<dbReference type="InterPro" id="IPR005522">
    <property type="entry name" value="IPK"/>
</dbReference>
<dbReference type="STRING" id="5486.A0A367YA96"/>
<feature type="compositionally biased region" description="Low complexity" evidence="5">
    <location>
        <begin position="147"/>
        <end position="167"/>
    </location>
</feature>
<organism evidence="6 7">
    <name type="scientific">Candida viswanathii</name>
    <dbReference type="NCBI Taxonomy" id="5486"/>
    <lineage>
        <taxon>Eukaryota</taxon>
        <taxon>Fungi</taxon>
        <taxon>Dikarya</taxon>
        <taxon>Ascomycota</taxon>
        <taxon>Saccharomycotina</taxon>
        <taxon>Pichiomycetes</taxon>
        <taxon>Debaryomycetaceae</taxon>
        <taxon>Candida/Lodderomyces clade</taxon>
        <taxon>Candida</taxon>
    </lineage>
</organism>
<dbReference type="EC" id="2.7.-.-" evidence="4"/>
<dbReference type="GO" id="GO:0005737">
    <property type="term" value="C:cytoplasm"/>
    <property type="evidence" value="ECO:0007669"/>
    <property type="project" value="TreeGrafter"/>
</dbReference>
<keyword evidence="3 4" id="KW-0418">Kinase</keyword>
<feature type="region of interest" description="Disordered" evidence="5">
    <location>
        <begin position="147"/>
        <end position="180"/>
    </location>
</feature>
<gene>
    <name evidence="6" type="primary">KCS1_1</name>
    <name evidence="6" type="ORF">Cantr_09272</name>
</gene>
<keyword evidence="7" id="KW-1185">Reference proteome</keyword>
<name>A0A367YA96_9ASCO</name>
<feature type="compositionally biased region" description="Low complexity" evidence="5">
    <location>
        <begin position="1"/>
        <end position="21"/>
    </location>
</feature>
<feature type="region of interest" description="Disordered" evidence="5">
    <location>
        <begin position="337"/>
        <end position="375"/>
    </location>
</feature>
<feature type="compositionally biased region" description="Basic residues" evidence="5">
    <location>
        <begin position="45"/>
        <end position="59"/>
    </location>
</feature>
<sequence>MSSDLNSAASSTSDLPTSSSANLLSGRKAARSLRIFQGLENEEHHHHHHNHHHHHVHRRNTNDESRITSPIKENLPQKNNNNNHADSLDLEPVSSATYIPHIPVTETLPDEPITPILSVKPQHLTANLEYDHGLNGDITKISSVYSSATSSNNNNNNNVISNNKSASETASHELDGIEDEEKPVDFPLTVELKPFKNKVGGHTAIFSFSRRAVCKGLLNRENCFYETIESNPTLSKFTPKYIGLLNVRYSDLPEVSLDDNLHMIPDSLKQYSSSFPSPKFSLDVSPVPSLTNSPVQRPNMGSTSVNTELQVQVLEEVFQPLKLHDSDVFTMDEENSQNSININNNTTNTNINNNNTTDNNNNSNQGGPSSLPSSTPEVLLRKHTRFERFIVLEDLTCDMKQPCVLDLKMGTRQYGIEATRKKQESQRAKCLSTTSRELGVRVCGLQVFKHDNQKLVKDKYFGRRIKIGKQFCKILAKFLYNGHDKFSVLSKIPHLIDQLKELYLVFNELPGYRMYGSLVLLMYEGGDIESDEVKVKIIDFAQSVLPEEDIEGAKIPPRHPKLPDLGYLRGLNSLIAYFIIIFDILSGTKFKQTEDMTIWVKENEDRMRKTPCEWLAEYAELENLPDGGINEDIAGDPFDIYYPRYTSEEDEGISE</sequence>
<accession>A0A367YA96</accession>
<evidence type="ECO:0000256" key="2">
    <source>
        <dbReference type="ARBA" id="ARBA00022679"/>
    </source>
</evidence>
<dbReference type="GO" id="GO:0005634">
    <property type="term" value="C:nucleus"/>
    <property type="evidence" value="ECO:0007669"/>
    <property type="project" value="TreeGrafter"/>
</dbReference>
<evidence type="ECO:0000256" key="4">
    <source>
        <dbReference type="RuleBase" id="RU363090"/>
    </source>
</evidence>
<comment type="caution">
    <text evidence="6">The sequence shown here is derived from an EMBL/GenBank/DDBJ whole genome shotgun (WGS) entry which is preliminary data.</text>
</comment>
<keyword evidence="2 4" id="KW-0808">Transferase</keyword>
<protein>
    <recommendedName>
        <fullName evidence="4">Kinase</fullName>
        <ecNumber evidence="4">2.7.-.-</ecNumber>
    </recommendedName>
</protein>
<evidence type="ECO:0000256" key="5">
    <source>
        <dbReference type="SAM" id="MobiDB-lite"/>
    </source>
</evidence>
<feature type="compositionally biased region" description="Low complexity" evidence="5">
    <location>
        <begin position="337"/>
        <end position="364"/>
    </location>
</feature>
<dbReference type="GO" id="GO:0032958">
    <property type="term" value="P:inositol phosphate biosynthetic process"/>
    <property type="evidence" value="ECO:0007669"/>
    <property type="project" value="InterPro"/>
</dbReference>
<dbReference type="AlphaFoldDB" id="A0A367YA96"/>
<feature type="region of interest" description="Disordered" evidence="5">
    <location>
        <begin position="1"/>
        <end position="24"/>
    </location>
</feature>
<dbReference type="GO" id="GO:0008440">
    <property type="term" value="F:inositol-1,4,5-trisphosphate 3-kinase activity"/>
    <property type="evidence" value="ECO:0007669"/>
    <property type="project" value="TreeGrafter"/>
</dbReference>
<dbReference type="GO" id="GO:0000824">
    <property type="term" value="F:inositol-1,4,5,6-tetrakisphosphate 3-kinase activity"/>
    <property type="evidence" value="ECO:0007669"/>
    <property type="project" value="TreeGrafter"/>
</dbReference>
<proteinExistence type="inferred from homology"/>
<reference evidence="6 7" key="1">
    <citation type="submission" date="2018-06" db="EMBL/GenBank/DDBJ databases">
        <title>Whole genome sequencing of Candida tropicalis (genome annotated by CSBL at Korea University).</title>
        <authorList>
            <person name="Ahn J."/>
        </authorList>
    </citation>
    <scope>NUCLEOTIDE SEQUENCE [LARGE SCALE GENOMIC DNA]</scope>
    <source>
        <strain evidence="6 7">ATCC 20962</strain>
    </source>
</reference>
<comment type="similarity">
    <text evidence="1 4">Belongs to the inositol phosphokinase (IPK) family.</text>
</comment>